<feature type="compositionally biased region" description="Acidic residues" evidence="1">
    <location>
        <begin position="45"/>
        <end position="55"/>
    </location>
</feature>
<sequence>MPDAVRPATGNRITVRPARVFATKIRHEEVTPGAQPELAQRPGEDDPSGGEDGDLEAQRGEVVQPAPHVEIDAVECDPITEGLGDPASPSCGGPVQVGLPRLDQQQEKPKDRGLLWRGTQPNFGRMSLNCRNATYLGDNHSSR</sequence>
<evidence type="ECO:0000313" key="2">
    <source>
        <dbReference type="EMBL" id="GII49287.1"/>
    </source>
</evidence>
<accession>A0A8J3UT34</accession>
<organism evidence="2 3">
    <name type="scientific">Planotetraspora silvatica</name>
    <dbReference type="NCBI Taxonomy" id="234614"/>
    <lineage>
        <taxon>Bacteria</taxon>
        <taxon>Bacillati</taxon>
        <taxon>Actinomycetota</taxon>
        <taxon>Actinomycetes</taxon>
        <taxon>Streptosporangiales</taxon>
        <taxon>Streptosporangiaceae</taxon>
        <taxon>Planotetraspora</taxon>
    </lineage>
</organism>
<evidence type="ECO:0000256" key="1">
    <source>
        <dbReference type="SAM" id="MobiDB-lite"/>
    </source>
</evidence>
<protein>
    <submittedName>
        <fullName evidence="2">Uncharacterized protein</fullName>
    </submittedName>
</protein>
<keyword evidence="3" id="KW-1185">Reference proteome</keyword>
<feature type="region of interest" description="Disordered" evidence="1">
    <location>
        <begin position="78"/>
        <end position="123"/>
    </location>
</feature>
<feature type="region of interest" description="Disordered" evidence="1">
    <location>
        <begin position="25"/>
        <end position="60"/>
    </location>
</feature>
<reference evidence="2" key="1">
    <citation type="submission" date="2021-01" db="EMBL/GenBank/DDBJ databases">
        <title>Whole genome shotgun sequence of Planotetraspora silvatica NBRC 100141.</title>
        <authorList>
            <person name="Komaki H."/>
            <person name="Tamura T."/>
        </authorList>
    </citation>
    <scope>NUCLEOTIDE SEQUENCE</scope>
    <source>
        <strain evidence="2">NBRC 100141</strain>
    </source>
</reference>
<feature type="compositionally biased region" description="Basic and acidic residues" evidence="1">
    <location>
        <begin position="104"/>
        <end position="114"/>
    </location>
</feature>
<dbReference type="EMBL" id="BOOQ01000040">
    <property type="protein sequence ID" value="GII49287.1"/>
    <property type="molecule type" value="Genomic_DNA"/>
</dbReference>
<evidence type="ECO:0000313" key="3">
    <source>
        <dbReference type="Proteomes" id="UP000644610"/>
    </source>
</evidence>
<dbReference type="AlphaFoldDB" id="A0A8J3UT34"/>
<dbReference type="Proteomes" id="UP000644610">
    <property type="component" value="Unassembled WGS sequence"/>
</dbReference>
<comment type="caution">
    <text evidence="2">The sequence shown here is derived from an EMBL/GenBank/DDBJ whole genome shotgun (WGS) entry which is preliminary data.</text>
</comment>
<gene>
    <name evidence="2" type="ORF">Psi02_57110</name>
</gene>
<proteinExistence type="predicted"/>
<feature type="region of interest" description="Disordered" evidence="1">
    <location>
        <begin position="1"/>
        <end position="20"/>
    </location>
</feature>
<name>A0A8J3UT34_9ACTN</name>